<name>A0ACB0FG71_RANTA</name>
<proteinExistence type="predicted"/>
<dbReference type="EMBL" id="OX596090">
    <property type="protein sequence ID" value="CAI9711224.1"/>
    <property type="molecule type" value="Genomic_DNA"/>
</dbReference>
<reference evidence="1" key="1">
    <citation type="submission" date="2023-05" db="EMBL/GenBank/DDBJ databases">
        <authorList>
            <consortium name="ELIXIR-Norway"/>
        </authorList>
    </citation>
    <scope>NUCLEOTIDE SEQUENCE</scope>
</reference>
<accession>A0ACB0FG71</accession>
<sequence>MHLEEAAPSQGEHAALPPRPPYRGVLCPESCLVIPPGTSALRVPNLQPPWGAGSTKPLLPDLPALCLPGPTTPCSHGRTLLDLRPSPACSVAPHTDQVIPCPFRGLCLLCSSVRFPEGGATSLCFLPGTSETCTEICGQMNE</sequence>
<evidence type="ECO:0000313" key="2">
    <source>
        <dbReference type="Proteomes" id="UP001162501"/>
    </source>
</evidence>
<dbReference type="Proteomes" id="UP001162501">
    <property type="component" value="Chromosome 6"/>
</dbReference>
<gene>
    <name evidence="1" type="ORF">MRATA1EN3_LOCUS22437</name>
</gene>
<evidence type="ECO:0000313" key="1">
    <source>
        <dbReference type="EMBL" id="CAI9711224.1"/>
    </source>
</evidence>
<protein>
    <submittedName>
        <fullName evidence="1">Uncharacterized protein</fullName>
    </submittedName>
</protein>
<organism evidence="1 2">
    <name type="scientific">Rangifer tarandus platyrhynchus</name>
    <name type="common">Svalbard reindeer</name>
    <dbReference type="NCBI Taxonomy" id="3082113"/>
    <lineage>
        <taxon>Eukaryota</taxon>
        <taxon>Metazoa</taxon>
        <taxon>Chordata</taxon>
        <taxon>Craniata</taxon>
        <taxon>Vertebrata</taxon>
        <taxon>Euteleostomi</taxon>
        <taxon>Mammalia</taxon>
        <taxon>Eutheria</taxon>
        <taxon>Laurasiatheria</taxon>
        <taxon>Artiodactyla</taxon>
        <taxon>Ruminantia</taxon>
        <taxon>Pecora</taxon>
        <taxon>Cervidae</taxon>
        <taxon>Odocoileinae</taxon>
        <taxon>Rangifer</taxon>
    </lineage>
</organism>